<reference evidence="2 3" key="1">
    <citation type="journal article" date="2019" name="Sci. Rep.">
        <title>Orb-weaving spider Araneus ventricosus genome elucidates the spidroin gene catalogue.</title>
        <authorList>
            <person name="Kono N."/>
            <person name="Nakamura H."/>
            <person name="Ohtoshi R."/>
            <person name="Moran D.A.P."/>
            <person name="Shinohara A."/>
            <person name="Yoshida Y."/>
            <person name="Fujiwara M."/>
            <person name="Mori M."/>
            <person name="Tomita M."/>
            <person name="Arakawa K."/>
        </authorList>
    </citation>
    <scope>NUCLEOTIDE SEQUENCE [LARGE SCALE GENOMIC DNA]</scope>
</reference>
<dbReference type="InterPro" id="IPR036691">
    <property type="entry name" value="Endo/exonu/phosph_ase_sf"/>
</dbReference>
<dbReference type="AlphaFoldDB" id="A0A4Y2L059"/>
<dbReference type="Gene3D" id="3.60.10.10">
    <property type="entry name" value="Endonuclease/exonuclease/phosphatase"/>
    <property type="match status" value="1"/>
</dbReference>
<dbReference type="Pfam" id="PF03372">
    <property type="entry name" value="Exo_endo_phos"/>
    <property type="match status" value="1"/>
</dbReference>
<proteinExistence type="predicted"/>
<dbReference type="SUPFAM" id="SSF56219">
    <property type="entry name" value="DNase I-like"/>
    <property type="match status" value="1"/>
</dbReference>
<evidence type="ECO:0000313" key="2">
    <source>
        <dbReference type="EMBL" id="GBN08031.1"/>
    </source>
</evidence>
<dbReference type="EMBL" id="BGPR01005223">
    <property type="protein sequence ID" value="GBN08031.1"/>
    <property type="molecule type" value="Genomic_DNA"/>
</dbReference>
<sequence>MANFVSWNWRGIKNKFSDLKDIINSHQPSIIALQETYLKPEDTISLKHYNLLHKHGIGNRISGGVALLISNSFPSSPLTLNTSLQAIAVQIHTHSLITVCSLYLSPNTPVDQVCFNNLVTLLPEPFIILGDMNGQSTFGTPPDTNNRGLQIEKLLNDHNLSFK</sequence>
<evidence type="ECO:0000259" key="1">
    <source>
        <dbReference type="Pfam" id="PF03372"/>
    </source>
</evidence>
<accession>A0A4Y2L059</accession>
<dbReference type="GO" id="GO:0003824">
    <property type="term" value="F:catalytic activity"/>
    <property type="evidence" value="ECO:0007669"/>
    <property type="project" value="InterPro"/>
</dbReference>
<name>A0A4Y2L059_ARAVE</name>
<evidence type="ECO:0000313" key="3">
    <source>
        <dbReference type="Proteomes" id="UP000499080"/>
    </source>
</evidence>
<dbReference type="Proteomes" id="UP000499080">
    <property type="component" value="Unassembled WGS sequence"/>
</dbReference>
<dbReference type="InterPro" id="IPR005135">
    <property type="entry name" value="Endo/exonuclease/phosphatase"/>
</dbReference>
<gene>
    <name evidence="2" type="ORF">AVEN_8247_1</name>
</gene>
<organism evidence="2 3">
    <name type="scientific">Araneus ventricosus</name>
    <name type="common">Orbweaver spider</name>
    <name type="synonym">Epeira ventricosa</name>
    <dbReference type="NCBI Taxonomy" id="182803"/>
    <lineage>
        <taxon>Eukaryota</taxon>
        <taxon>Metazoa</taxon>
        <taxon>Ecdysozoa</taxon>
        <taxon>Arthropoda</taxon>
        <taxon>Chelicerata</taxon>
        <taxon>Arachnida</taxon>
        <taxon>Araneae</taxon>
        <taxon>Araneomorphae</taxon>
        <taxon>Entelegynae</taxon>
        <taxon>Araneoidea</taxon>
        <taxon>Araneidae</taxon>
        <taxon>Araneus</taxon>
    </lineage>
</organism>
<dbReference type="OrthoDB" id="6436865at2759"/>
<feature type="domain" description="Endonuclease/exonuclease/phosphatase" evidence="1">
    <location>
        <begin position="5"/>
        <end position="149"/>
    </location>
</feature>
<keyword evidence="3" id="KW-1185">Reference proteome</keyword>
<protein>
    <recommendedName>
        <fullName evidence="1">Endonuclease/exonuclease/phosphatase domain-containing protein</fullName>
    </recommendedName>
</protein>
<comment type="caution">
    <text evidence="2">The sequence shown here is derived from an EMBL/GenBank/DDBJ whole genome shotgun (WGS) entry which is preliminary data.</text>
</comment>